<dbReference type="InterPro" id="IPR012677">
    <property type="entry name" value="Nucleotide-bd_a/b_plait_sf"/>
</dbReference>
<protein>
    <recommendedName>
        <fullName evidence="2">RNA-binding region-containing protein 3</fullName>
    </recommendedName>
</protein>
<dbReference type="InterPro" id="IPR045164">
    <property type="entry name" value="RBM41/RNPC3"/>
</dbReference>
<reference evidence="9 10" key="1">
    <citation type="submission" date="2023-10" db="EMBL/GenBank/DDBJ databases">
        <title>Genomes of two closely related lineages of the louse Polyplax serrata with different host specificities.</title>
        <authorList>
            <person name="Martinu J."/>
            <person name="Tarabai H."/>
            <person name="Stefka J."/>
            <person name="Hypsa V."/>
        </authorList>
    </citation>
    <scope>NUCLEOTIDE SEQUENCE [LARGE SCALE GENOMIC DNA]</scope>
    <source>
        <strain evidence="9">HR10_N</strain>
    </source>
</reference>
<comment type="caution">
    <text evidence="9">The sequence shown here is derived from an EMBL/GenBank/DDBJ whole genome shotgun (WGS) entry which is preliminary data.</text>
</comment>
<name>A0AAN8P505_POLSC</name>
<dbReference type="CDD" id="cd12239">
    <property type="entry name" value="RRM2_RBM40_like"/>
    <property type="match status" value="1"/>
</dbReference>
<dbReference type="GO" id="GO:0000398">
    <property type="term" value="P:mRNA splicing, via spliceosome"/>
    <property type="evidence" value="ECO:0007669"/>
    <property type="project" value="TreeGrafter"/>
</dbReference>
<evidence type="ECO:0000256" key="7">
    <source>
        <dbReference type="SAM" id="MobiDB-lite"/>
    </source>
</evidence>
<dbReference type="SUPFAM" id="SSF54928">
    <property type="entry name" value="RNA-binding domain, RBD"/>
    <property type="match status" value="2"/>
</dbReference>
<dbReference type="GO" id="GO:0097157">
    <property type="term" value="F:pre-mRNA intronic binding"/>
    <property type="evidence" value="ECO:0007669"/>
    <property type="project" value="TreeGrafter"/>
</dbReference>
<gene>
    <name evidence="9" type="ORF">RUM43_013350</name>
</gene>
<feature type="region of interest" description="Disordered" evidence="7">
    <location>
        <begin position="181"/>
        <end position="212"/>
    </location>
</feature>
<evidence type="ECO:0000256" key="3">
    <source>
        <dbReference type="ARBA" id="ARBA00022737"/>
    </source>
</evidence>
<keyword evidence="4 6" id="KW-0694">RNA-binding</keyword>
<dbReference type="InterPro" id="IPR035979">
    <property type="entry name" value="RBD_domain_sf"/>
</dbReference>
<sequence>MVSSTLLIKHLPDTFSDKEKEEFLKYFGAKEVRFESEDVAQNVLHRLHQINVLGSSLSVEYAKNTNINYKTNELTLEDIVTKEEKENEKYYKEFLERLNLWHSSFNFKQPVPCHVKYQYPPPDKQILINITKILVSVPKFYTQVLHLMNKMNLPCPFGKDILSNVDVDIFSTITDQTIKTINQTHNKTNEPDKIEAPETSSESELSSSEESIQPKEILLRKNDIKKKPKIPLNKLFKPMPKSSQNARKAKFEDIFEKPPEEKESKKIKLGSLVFPTEQALDKQNSEIFKSNNDNTGFGYIYPTKTVTDETLKDVRDEREEEKLERDDSVCISEKELTENRISEKDRSVIPAFRNYAEGAPTCRLYIKNLSKTVRDSDLRFIYNRYLVRGFDCEPNMFDIRLMQEGRMKGQAFVTLQNVQLAQKALRETNGYILKDKPLVVQFARSSTK</sequence>
<evidence type="ECO:0000256" key="1">
    <source>
        <dbReference type="ARBA" id="ARBA00004123"/>
    </source>
</evidence>
<accession>A0AAN8P505</accession>
<dbReference type="Proteomes" id="UP001372834">
    <property type="component" value="Unassembled WGS sequence"/>
</dbReference>
<dbReference type="EMBL" id="JAWJWE010000007">
    <property type="protein sequence ID" value="KAK6632582.1"/>
    <property type="molecule type" value="Genomic_DNA"/>
</dbReference>
<dbReference type="FunFam" id="3.30.70.330:FF:000207">
    <property type="entry name" value="RNA-binding region (RNP1, RRM)-containing 3"/>
    <property type="match status" value="1"/>
</dbReference>
<comment type="subcellular location">
    <subcellularLocation>
        <location evidence="1">Nucleus</location>
    </subcellularLocation>
</comment>
<evidence type="ECO:0000256" key="2">
    <source>
        <dbReference type="ARBA" id="ARBA00020364"/>
    </source>
</evidence>
<keyword evidence="5" id="KW-0539">Nucleus</keyword>
<feature type="compositionally biased region" description="Basic and acidic residues" evidence="7">
    <location>
        <begin position="187"/>
        <end position="196"/>
    </location>
</feature>
<proteinExistence type="predicted"/>
<dbReference type="Gene3D" id="3.30.70.330">
    <property type="match status" value="1"/>
</dbReference>
<dbReference type="PROSITE" id="PS50102">
    <property type="entry name" value="RRM"/>
    <property type="match status" value="1"/>
</dbReference>
<evidence type="ECO:0000259" key="8">
    <source>
        <dbReference type="PROSITE" id="PS50102"/>
    </source>
</evidence>
<organism evidence="9 10">
    <name type="scientific">Polyplax serrata</name>
    <name type="common">Common mouse louse</name>
    <dbReference type="NCBI Taxonomy" id="468196"/>
    <lineage>
        <taxon>Eukaryota</taxon>
        <taxon>Metazoa</taxon>
        <taxon>Ecdysozoa</taxon>
        <taxon>Arthropoda</taxon>
        <taxon>Hexapoda</taxon>
        <taxon>Insecta</taxon>
        <taxon>Pterygota</taxon>
        <taxon>Neoptera</taxon>
        <taxon>Paraneoptera</taxon>
        <taxon>Psocodea</taxon>
        <taxon>Troctomorpha</taxon>
        <taxon>Phthiraptera</taxon>
        <taxon>Anoplura</taxon>
        <taxon>Polyplacidae</taxon>
        <taxon>Polyplax</taxon>
    </lineage>
</organism>
<dbReference type="Pfam" id="PF00076">
    <property type="entry name" value="RRM_1"/>
    <property type="match status" value="1"/>
</dbReference>
<evidence type="ECO:0000313" key="10">
    <source>
        <dbReference type="Proteomes" id="UP001372834"/>
    </source>
</evidence>
<keyword evidence="3" id="KW-0677">Repeat</keyword>
<feature type="compositionally biased region" description="Low complexity" evidence="7">
    <location>
        <begin position="198"/>
        <end position="211"/>
    </location>
</feature>
<evidence type="ECO:0000256" key="6">
    <source>
        <dbReference type="PROSITE-ProRule" id="PRU00176"/>
    </source>
</evidence>
<dbReference type="InterPro" id="IPR000504">
    <property type="entry name" value="RRM_dom"/>
</dbReference>
<evidence type="ECO:0000256" key="5">
    <source>
        <dbReference type="ARBA" id="ARBA00023242"/>
    </source>
</evidence>
<dbReference type="PANTHER" id="PTHR16105:SF0">
    <property type="entry name" value="RNA-BINDING REGION-CONTAINING PROTEIN 3"/>
    <property type="match status" value="1"/>
</dbReference>
<feature type="domain" description="RRM" evidence="8">
    <location>
        <begin position="362"/>
        <end position="445"/>
    </location>
</feature>
<evidence type="ECO:0000256" key="4">
    <source>
        <dbReference type="ARBA" id="ARBA00022884"/>
    </source>
</evidence>
<dbReference type="GO" id="GO:0005689">
    <property type="term" value="C:U12-type spliceosomal complex"/>
    <property type="evidence" value="ECO:0007669"/>
    <property type="project" value="TreeGrafter"/>
</dbReference>
<dbReference type="GO" id="GO:0030626">
    <property type="term" value="F:U12 snRNA binding"/>
    <property type="evidence" value="ECO:0007669"/>
    <property type="project" value="TreeGrafter"/>
</dbReference>
<dbReference type="AlphaFoldDB" id="A0AAN8P505"/>
<dbReference type="PANTHER" id="PTHR16105">
    <property type="entry name" value="RNA-BINDING REGION-CONTAINING PROTEIN 3"/>
    <property type="match status" value="1"/>
</dbReference>
<evidence type="ECO:0000313" key="9">
    <source>
        <dbReference type="EMBL" id="KAK6632582.1"/>
    </source>
</evidence>
<dbReference type="SMART" id="SM00360">
    <property type="entry name" value="RRM"/>
    <property type="match status" value="2"/>
</dbReference>